<dbReference type="GO" id="GO:0016832">
    <property type="term" value="F:aldehyde-lyase activity"/>
    <property type="evidence" value="ECO:0007669"/>
    <property type="project" value="TreeGrafter"/>
</dbReference>
<dbReference type="EMBL" id="CP002086">
    <property type="protein sequence ID" value="ADJ27650.1"/>
    <property type="molecule type" value="Genomic_DNA"/>
</dbReference>
<evidence type="ECO:0000256" key="4">
    <source>
        <dbReference type="ARBA" id="ARBA00023167"/>
    </source>
</evidence>
<dbReference type="Pfam" id="PF00596">
    <property type="entry name" value="Aldolase_II"/>
    <property type="match status" value="1"/>
</dbReference>
<feature type="binding site" evidence="6">
    <location>
        <position position="99"/>
    </location>
    <ligand>
        <name>Zn(2+)</name>
        <dbReference type="ChEBI" id="CHEBI:29105"/>
    </ligand>
</feature>
<comment type="similarity">
    <text evidence="6">Belongs to the aldolase class II family. MtnB subfamily.</text>
</comment>
<dbReference type="HAMAP" id="MF_01677">
    <property type="entry name" value="Salvage_MtnB"/>
    <property type="match status" value="1"/>
</dbReference>
<evidence type="ECO:0000313" key="9">
    <source>
        <dbReference type="Proteomes" id="UP000000393"/>
    </source>
</evidence>
<evidence type="ECO:0000259" key="7">
    <source>
        <dbReference type="SMART" id="SM01007"/>
    </source>
</evidence>
<dbReference type="SUPFAM" id="SSF53639">
    <property type="entry name" value="AraD/HMP-PK domain-like"/>
    <property type="match status" value="1"/>
</dbReference>
<evidence type="ECO:0000256" key="2">
    <source>
        <dbReference type="ARBA" id="ARBA00022723"/>
    </source>
</evidence>
<comment type="cofactor">
    <cofactor evidence="6">
        <name>Zn(2+)</name>
        <dbReference type="ChEBI" id="CHEBI:29105"/>
    </cofactor>
    <text evidence="6">Binds 1 zinc ion per subunit.</text>
</comment>
<dbReference type="GO" id="GO:0019323">
    <property type="term" value="P:pentose catabolic process"/>
    <property type="evidence" value="ECO:0007669"/>
    <property type="project" value="TreeGrafter"/>
</dbReference>
<dbReference type="NCBIfam" id="TIGR03328">
    <property type="entry name" value="salvage_mtnB"/>
    <property type="match status" value="1"/>
</dbReference>
<evidence type="ECO:0000313" key="8">
    <source>
        <dbReference type="EMBL" id="ADJ27650.1"/>
    </source>
</evidence>
<feature type="binding site" evidence="6">
    <location>
        <position position="101"/>
    </location>
    <ligand>
        <name>Zn(2+)</name>
        <dbReference type="ChEBI" id="CHEBI:29105"/>
    </ligand>
</feature>
<evidence type="ECO:0000256" key="3">
    <source>
        <dbReference type="ARBA" id="ARBA00022833"/>
    </source>
</evidence>
<dbReference type="InterPro" id="IPR050197">
    <property type="entry name" value="Aldolase_class_II_sugar_metab"/>
</dbReference>
<evidence type="ECO:0000256" key="1">
    <source>
        <dbReference type="ARBA" id="ARBA00022605"/>
    </source>
</evidence>
<protein>
    <recommendedName>
        <fullName evidence="6">Methylthioribulose-1-phosphate dehydratase</fullName>
        <shortName evidence="6">MTRu-1-P dehydratase</shortName>
        <ecNumber evidence="6">4.2.1.109</ecNumber>
    </recommendedName>
</protein>
<keyword evidence="3 6" id="KW-0862">Zinc</keyword>
<dbReference type="GO" id="GO:0046570">
    <property type="term" value="F:methylthioribulose 1-phosphate dehydratase activity"/>
    <property type="evidence" value="ECO:0007669"/>
    <property type="project" value="UniProtKB-UniRule"/>
</dbReference>
<dbReference type="STRING" id="105559.Nwat_0694"/>
<keyword evidence="9" id="KW-1185">Reference proteome</keyword>
<dbReference type="Gene3D" id="3.40.225.10">
    <property type="entry name" value="Class II aldolase/adducin N-terminal domain"/>
    <property type="match status" value="1"/>
</dbReference>
<proteinExistence type="inferred from homology"/>
<comment type="catalytic activity">
    <reaction evidence="6">
        <text>5-(methylsulfanyl)-D-ribulose 1-phosphate = 5-methylsulfanyl-2,3-dioxopentyl phosphate + H2O</text>
        <dbReference type="Rhea" id="RHEA:15549"/>
        <dbReference type="ChEBI" id="CHEBI:15377"/>
        <dbReference type="ChEBI" id="CHEBI:58548"/>
        <dbReference type="ChEBI" id="CHEBI:58828"/>
        <dbReference type="EC" id="4.2.1.109"/>
    </reaction>
</comment>
<keyword evidence="5 6" id="KW-0456">Lyase</keyword>
<reference evidence="8 9" key="1">
    <citation type="submission" date="2010-06" db="EMBL/GenBank/DDBJ databases">
        <title>Complete sequence of chromosome of Nitrosococcus watsoni C-113.</title>
        <authorList>
            <consortium name="US DOE Joint Genome Institute"/>
            <person name="Lucas S."/>
            <person name="Copeland A."/>
            <person name="Lapidus A."/>
            <person name="Cheng J.-F."/>
            <person name="Bruce D."/>
            <person name="Goodwin L."/>
            <person name="Pitluck S."/>
            <person name="Malfatti S.A."/>
            <person name="Chain P.S.G."/>
            <person name="Land M."/>
            <person name="Hauser L."/>
            <person name="Kyrpides N."/>
            <person name="Ivanova N."/>
            <person name="Cambell M.A."/>
            <person name="Heidelberg J.F."/>
            <person name="Klotz M.G."/>
            <person name="Woyke T."/>
        </authorList>
    </citation>
    <scope>NUCLEOTIDE SEQUENCE [LARGE SCALE GENOMIC DNA]</scope>
    <source>
        <strain evidence="8 9">C-113</strain>
    </source>
</reference>
<dbReference type="NCBIfam" id="NF006672">
    <property type="entry name" value="PRK09220.1"/>
    <property type="match status" value="1"/>
</dbReference>
<accession>D8KBN9</accession>
<dbReference type="UniPathway" id="UPA00904">
    <property type="reaction ID" value="UER00875"/>
</dbReference>
<name>D8KBN9_NITWC</name>
<dbReference type="InterPro" id="IPR036409">
    <property type="entry name" value="Aldolase_II/adducin_N_sf"/>
</dbReference>
<keyword evidence="4 6" id="KW-0486">Methionine biosynthesis</keyword>
<evidence type="ECO:0000256" key="6">
    <source>
        <dbReference type="HAMAP-Rule" id="MF_01677"/>
    </source>
</evidence>
<dbReference type="RefSeq" id="WP_013219755.1">
    <property type="nucleotide sequence ID" value="NC_014315.1"/>
</dbReference>
<gene>
    <name evidence="6" type="primary">mtnB</name>
    <name evidence="8" type="ordered locus">Nwat_0694</name>
</gene>
<evidence type="ECO:0000256" key="5">
    <source>
        <dbReference type="ARBA" id="ARBA00023239"/>
    </source>
</evidence>
<comment type="function">
    <text evidence="6">Catalyzes the dehydration of methylthioribulose-1-phosphate (MTRu-1-P) into 2,3-diketo-5-methylthiopentyl-1-phosphate (DK-MTP-1-P).</text>
</comment>
<organism evidence="8 9">
    <name type="scientific">Nitrosococcus watsoni (strain C-113)</name>
    <dbReference type="NCBI Taxonomy" id="105559"/>
    <lineage>
        <taxon>Bacteria</taxon>
        <taxon>Pseudomonadati</taxon>
        <taxon>Pseudomonadota</taxon>
        <taxon>Gammaproteobacteria</taxon>
        <taxon>Chromatiales</taxon>
        <taxon>Chromatiaceae</taxon>
        <taxon>Nitrosococcus</taxon>
    </lineage>
</organism>
<comment type="pathway">
    <text evidence="6">Amino-acid biosynthesis; L-methionine biosynthesis via salvage pathway; L-methionine from S-methyl-5-thio-alpha-D-ribose 1-phosphate: step 2/6.</text>
</comment>
<keyword evidence="1 6" id="KW-0028">Amino-acid biosynthesis</keyword>
<dbReference type="GO" id="GO:0005829">
    <property type="term" value="C:cytosol"/>
    <property type="evidence" value="ECO:0007669"/>
    <property type="project" value="TreeGrafter"/>
</dbReference>
<dbReference type="PANTHER" id="PTHR22789:SF0">
    <property type="entry name" value="3-OXO-TETRONATE 4-PHOSPHATE DECARBOXYLASE-RELATED"/>
    <property type="match status" value="1"/>
</dbReference>
<dbReference type="KEGG" id="nwa:Nwat_0694"/>
<dbReference type="SMART" id="SM01007">
    <property type="entry name" value="Aldolase_II"/>
    <property type="match status" value="1"/>
</dbReference>
<dbReference type="OrthoDB" id="9805559at2"/>
<dbReference type="Proteomes" id="UP000000393">
    <property type="component" value="Chromosome"/>
</dbReference>
<dbReference type="GO" id="GO:0008270">
    <property type="term" value="F:zinc ion binding"/>
    <property type="evidence" value="ECO:0007669"/>
    <property type="project" value="UniProtKB-UniRule"/>
</dbReference>
<dbReference type="InterPro" id="IPR017714">
    <property type="entry name" value="MethylthioRu-1-P_deHdtase_MtnB"/>
</dbReference>
<dbReference type="GO" id="GO:0019509">
    <property type="term" value="P:L-methionine salvage from methylthioadenosine"/>
    <property type="evidence" value="ECO:0007669"/>
    <property type="project" value="UniProtKB-UniRule"/>
</dbReference>
<feature type="domain" description="Class II aldolase/adducin N-terminal" evidence="7">
    <location>
        <begin position="13"/>
        <end position="200"/>
    </location>
</feature>
<keyword evidence="2 6" id="KW-0479">Metal-binding</keyword>
<dbReference type="AlphaFoldDB" id="D8KBN9"/>
<dbReference type="eggNOG" id="COG0235">
    <property type="taxonomic scope" value="Bacteria"/>
</dbReference>
<sequence>MDEEDACFQRAVVQLARVGHFFFERGWVPATSGNFSVRLDSEYMAITVSGWPKGQLSQDGILLASLEGYPLTANKRPSAETLLHAALYRRTLEINAILHTHSVYATVLSRLLVDELVLSDYEVLKAFSGIKTHQTTVRIPIFPNDQNMERLASTVDAYWARNPGAPGYLIAGHGLYTWGPTVEDACRHVEALEFLLECEVLRQKL</sequence>
<dbReference type="EC" id="4.2.1.109" evidence="6"/>
<dbReference type="InterPro" id="IPR001303">
    <property type="entry name" value="Aldolase_II/adducin_N"/>
</dbReference>
<dbReference type="HOGENOM" id="CLU_006033_4_1_6"/>
<dbReference type="PANTHER" id="PTHR22789">
    <property type="entry name" value="FUCULOSE PHOSPHATE ALDOLASE"/>
    <property type="match status" value="1"/>
</dbReference>